<evidence type="ECO:0000313" key="1">
    <source>
        <dbReference type="EMBL" id="GMH68154.1"/>
    </source>
</evidence>
<comment type="caution">
    <text evidence="1">The sequence shown here is derived from an EMBL/GenBank/DDBJ whole genome shotgun (WGS) entry which is preliminary data.</text>
</comment>
<dbReference type="AlphaFoldDB" id="A0A9W7AGY3"/>
<reference evidence="2" key="1">
    <citation type="journal article" date="2023" name="Commun. Biol.">
        <title>Genome analysis of Parmales, the sister group of diatoms, reveals the evolutionary specialization of diatoms from phago-mixotrophs to photoautotrophs.</title>
        <authorList>
            <person name="Ban H."/>
            <person name="Sato S."/>
            <person name="Yoshikawa S."/>
            <person name="Yamada K."/>
            <person name="Nakamura Y."/>
            <person name="Ichinomiya M."/>
            <person name="Sato N."/>
            <person name="Blanc-Mathieu R."/>
            <person name="Endo H."/>
            <person name="Kuwata A."/>
            <person name="Ogata H."/>
        </authorList>
    </citation>
    <scope>NUCLEOTIDE SEQUENCE [LARGE SCALE GENOMIC DNA]</scope>
</reference>
<evidence type="ECO:0000313" key="2">
    <source>
        <dbReference type="Proteomes" id="UP001162640"/>
    </source>
</evidence>
<name>A0A9W7AGY3_9STRA</name>
<proteinExistence type="predicted"/>
<dbReference type="Proteomes" id="UP001162640">
    <property type="component" value="Unassembled WGS sequence"/>
</dbReference>
<organism evidence="1 2">
    <name type="scientific">Triparma laevis f. inornata</name>
    <dbReference type="NCBI Taxonomy" id="1714386"/>
    <lineage>
        <taxon>Eukaryota</taxon>
        <taxon>Sar</taxon>
        <taxon>Stramenopiles</taxon>
        <taxon>Ochrophyta</taxon>
        <taxon>Bolidophyceae</taxon>
        <taxon>Parmales</taxon>
        <taxon>Triparmaceae</taxon>
        <taxon>Triparma</taxon>
    </lineage>
</organism>
<protein>
    <submittedName>
        <fullName evidence="1">Uncharacterized protein</fullName>
    </submittedName>
</protein>
<dbReference type="EMBL" id="BLQM01000137">
    <property type="protein sequence ID" value="GMH68154.1"/>
    <property type="molecule type" value="Genomic_DNA"/>
</dbReference>
<accession>A0A9W7AGY3</accession>
<gene>
    <name evidence="1" type="ORF">TL16_g04863</name>
</gene>
<sequence length="111" mass="12941">MRQLASGEGFNEYFQKQFNGNEEPYLRCKEVFDVLEIVGGRGFHHNVRVNPETQVLAITKSEDLVKLRALEKLCSVEFFNDPSLLVVVWRRIFEVLELAMPEEKKVRGKKK</sequence>